<evidence type="ECO:0000256" key="5">
    <source>
        <dbReference type="ARBA" id="ARBA00022989"/>
    </source>
</evidence>
<evidence type="ECO:0000256" key="4">
    <source>
        <dbReference type="ARBA" id="ARBA00022692"/>
    </source>
</evidence>
<evidence type="ECO:0000256" key="2">
    <source>
        <dbReference type="ARBA" id="ARBA00005262"/>
    </source>
</evidence>
<reference evidence="8 9" key="1">
    <citation type="submission" date="2017-09" db="EMBL/GenBank/DDBJ databases">
        <title>Complete genome sequence of Oxytococcus suis strain ZY16052.</title>
        <authorList>
            <person name="Li F."/>
        </authorList>
    </citation>
    <scope>NUCLEOTIDE SEQUENCE [LARGE SCALE GENOMIC DNA]</scope>
    <source>
        <strain evidence="8 9">ZY16052</strain>
    </source>
</reference>
<organism evidence="8 9">
    <name type="scientific">Suicoccus acidiformans</name>
    <dbReference type="NCBI Taxonomy" id="2036206"/>
    <lineage>
        <taxon>Bacteria</taxon>
        <taxon>Bacillati</taxon>
        <taxon>Bacillota</taxon>
        <taxon>Bacilli</taxon>
        <taxon>Lactobacillales</taxon>
        <taxon>Aerococcaceae</taxon>
        <taxon>Suicoccus</taxon>
    </lineage>
</organism>
<evidence type="ECO:0000256" key="7">
    <source>
        <dbReference type="SAM" id="Phobius"/>
    </source>
</evidence>
<gene>
    <name evidence="8" type="ORF">CL176_11030</name>
</gene>
<dbReference type="PANTHER" id="PTHR43663:SF1">
    <property type="entry name" value="CHROMATE TRANSPORTER"/>
    <property type="match status" value="1"/>
</dbReference>
<dbReference type="RefSeq" id="WP_118991339.1">
    <property type="nucleotide sequence ID" value="NZ_CP023434.1"/>
</dbReference>
<feature type="transmembrane region" description="Helical" evidence="7">
    <location>
        <begin position="12"/>
        <end position="30"/>
    </location>
</feature>
<evidence type="ECO:0000256" key="3">
    <source>
        <dbReference type="ARBA" id="ARBA00022475"/>
    </source>
</evidence>
<keyword evidence="4 7" id="KW-0812">Transmembrane</keyword>
<feature type="transmembrane region" description="Helical" evidence="7">
    <location>
        <begin position="144"/>
        <end position="160"/>
    </location>
</feature>
<evidence type="ECO:0000256" key="1">
    <source>
        <dbReference type="ARBA" id="ARBA00004651"/>
    </source>
</evidence>
<dbReference type="InterPro" id="IPR052518">
    <property type="entry name" value="CHR_Transporter"/>
</dbReference>
<dbReference type="AlphaFoldDB" id="A0A347WN26"/>
<dbReference type="Pfam" id="PF02417">
    <property type="entry name" value="Chromate_transp"/>
    <property type="match status" value="1"/>
</dbReference>
<dbReference type="GO" id="GO:0005886">
    <property type="term" value="C:plasma membrane"/>
    <property type="evidence" value="ECO:0007669"/>
    <property type="project" value="UniProtKB-SubCell"/>
</dbReference>
<keyword evidence="5 7" id="KW-1133">Transmembrane helix</keyword>
<dbReference type="EMBL" id="CP023434">
    <property type="protein sequence ID" value="AXY26483.1"/>
    <property type="molecule type" value="Genomic_DNA"/>
</dbReference>
<dbReference type="KEGG" id="abae:CL176_11030"/>
<evidence type="ECO:0000313" key="9">
    <source>
        <dbReference type="Proteomes" id="UP000263232"/>
    </source>
</evidence>
<evidence type="ECO:0000256" key="6">
    <source>
        <dbReference type="ARBA" id="ARBA00023136"/>
    </source>
</evidence>
<name>A0A347WN26_9LACT</name>
<comment type="similarity">
    <text evidence="2">Belongs to the chromate ion transporter (CHR) (TC 2.A.51) family.</text>
</comment>
<feature type="transmembrane region" description="Helical" evidence="7">
    <location>
        <begin position="78"/>
        <end position="103"/>
    </location>
</feature>
<dbReference type="InterPro" id="IPR003370">
    <property type="entry name" value="Chromate_transpt"/>
</dbReference>
<dbReference type="OrthoDB" id="9027281at2"/>
<keyword evidence="6 7" id="KW-0472">Membrane</keyword>
<sequence>MTREKAVLWELFKSTFRISMFTFGGGYVIVPMMQKRFCDELGWIERDEMLDLVAIAQSAPGPIAMNASIMVGYRVAGLYGALVTALGTMFPPLIIMTIVTYIYNAIRDNAYVGYVMLGMEAGIAAIILNVVFDMAAGIIKQGNIVNIIVLLLSLLLAIFYQVNVVWLLLMAAVIGFIQTFIRIQRGEIE</sequence>
<keyword evidence="3" id="KW-1003">Cell membrane</keyword>
<dbReference type="Proteomes" id="UP000263232">
    <property type="component" value="Chromosome"/>
</dbReference>
<dbReference type="PANTHER" id="PTHR43663">
    <property type="entry name" value="CHROMATE TRANSPORT PROTEIN-RELATED"/>
    <property type="match status" value="1"/>
</dbReference>
<accession>A0A347WN26</accession>
<dbReference type="GO" id="GO:0015109">
    <property type="term" value="F:chromate transmembrane transporter activity"/>
    <property type="evidence" value="ECO:0007669"/>
    <property type="project" value="InterPro"/>
</dbReference>
<evidence type="ECO:0000313" key="8">
    <source>
        <dbReference type="EMBL" id="AXY26483.1"/>
    </source>
</evidence>
<feature type="transmembrane region" description="Helical" evidence="7">
    <location>
        <begin position="109"/>
        <end position="132"/>
    </location>
</feature>
<protein>
    <submittedName>
        <fullName evidence="8">Chromate transporter</fullName>
    </submittedName>
</protein>
<comment type="subcellular location">
    <subcellularLocation>
        <location evidence="1">Cell membrane</location>
        <topology evidence="1">Multi-pass membrane protein</topology>
    </subcellularLocation>
</comment>
<keyword evidence="9" id="KW-1185">Reference proteome</keyword>
<proteinExistence type="inferred from homology"/>